<dbReference type="Gene3D" id="3.30.1330.60">
    <property type="entry name" value="OmpA-like domain"/>
    <property type="match status" value="1"/>
</dbReference>
<dbReference type="InterPro" id="IPR036737">
    <property type="entry name" value="OmpA-like_sf"/>
</dbReference>
<evidence type="ECO:0000256" key="3">
    <source>
        <dbReference type="ARBA" id="ARBA00022475"/>
    </source>
</evidence>
<keyword evidence="6 7" id="KW-0472">Membrane</keyword>
<evidence type="ECO:0000313" key="12">
    <source>
        <dbReference type="Proteomes" id="UP000255000"/>
    </source>
</evidence>
<dbReference type="Proteomes" id="UP000255000">
    <property type="component" value="Unassembled WGS sequence"/>
</dbReference>
<evidence type="ECO:0000256" key="7">
    <source>
        <dbReference type="PROSITE-ProRule" id="PRU00473"/>
    </source>
</evidence>
<evidence type="ECO:0000256" key="6">
    <source>
        <dbReference type="ARBA" id="ARBA00023136"/>
    </source>
</evidence>
<organism evidence="11 12">
    <name type="scientific">Pannonibacter phragmitetus</name>
    <dbReference type="NCBI Taxonomy" id="121719"/>
    <lineage>
        <taxon>Bacteria</taxon>
        <taxon>Pseudomonadati</taxon>
        <taxon>Pseudomonadota</taxon>
        <taxon>Alphaproteobacteria</taxon>
        <taxon>Hyphomicrobiales</taxon>
        <taxon>Stappiaceae</taxon>
        <taxon>Pannonibacter</taxon>
    </lineage>
</organism>
<dbReference type="PROSITE" id="PS51123">
    <property type="entry name" value="OMPA_2"/>
    <property type="match status" value="1"/>
</dbReference>
<comment type="subcellular location">
    <subcellularLocation>
        <location evidence="1">Cell membrane</location>
        <topology evidence="1">Single-pass membrane protein</topology>
    </subcellularLocation>
</comment>
<evidence type="ECO:0000313" key="11">
    <source>
        <dbReference type="EMBL" id="SUA99506.1"/>
    </source>
</evidence>
<evidence type="ECO:0000256" key="4">
    <source>
        <dbReference type="ARBA" id="ARBA00022692"/>
    </source>
</evidence>
<keyword evidence="4 9" id="KW-0812">Transmembrane</keyword>
<sequence length="476" mass="49993">MSAGLQANEIIIVRRRASLETDTVKGGVWKIAFADFMTAMMAFFLVMWLINVTDESVRKGVAQYFNPVKLASTTQTRKGLNDPDVPGPEVTNPAKIDAQMETTPDPDGSPGAANGSDATGSMPLRDGLVAGRRAGEFNPTLSEAQLFSDPYAVLDELVGTLGDQLEAGVAPETEGIGQQQTEGALGGDAFRDPFDPMYWQFLPGRKTSVQEGGPAASVTGQTAIGTVAFEAPATDEEGGTPAQPQGSAAGQIPESEPDAPLTAAAVPQPKEGVAPATVTEAVAVAPQQAPVAEASTPAAPEMAKAETAKVETAEAEQAASSTEAAAAEIREAITSSANGPLAETASRIEVSRQDGGVLISLTDAENFGMFAVGSAEPRPELVKLMERIGAVLSSRPGKIIIRGHTDARPFRSASNDNWRLSTSRAHMALYMLVRGGVEASRIERVEGYADRELKQAEDPYAPANRRIEIFLMEEGA</sequence>
<dbReference type="AlphaFoldDB" id="A0A378ZQF7"/>
<dbReference type="InterPro" id="IPR006665">
    <property type="entry name" value="OmpA-like"/>
</dbReference>
<dbReference type="EMBL" id="UGSK01000001">
    <property type="protein sequence ID" value="SUA99506.1"/>
    <property type="molecule type" value="Genomic_DNA"/>
</dbReference>
<evidence type="ECO:0000256" key="8">
    <source>
        <dbReference type="SAM" id="MobiDB-lite"/>
    </source>
</evidence>
<dbReference type="InterPro" id="IPR025713">
    <property type="entry name" value="MotB-like_N_dom"/>
</dbReference>
<proteinExistence type="inferred from homology"/>
<dbReference type="NCBIfam" id="NF004651">
    <property type="entry name" value="PRK05996.1"/>
    <property type="match status" value="1"/>
</dbReference>
<comment type="similarity">
    <text evidence="2">Belongs to the MotB family.</text>
</comment>
<keyword evidence="3" id="KW-1003">Cell membrane</keyword>
<dbReference type="Pfam" id="PF00691">
    <property type="entry name" value="OmpA"/>
    <property type="match status" value="1"/>
</dbReference>
<evidence type="ECO:0000256" key="1">
    <source>
        <dbReference type="ARBA" id="ARBA00004162"/>
    </source>
</evidence>
<evidence type="ECO:0000256" key="2">
    <source>
        <dbReference type="ARBA" id="ARBA00008914"/>
    </source>
</evidence>
<feature type="domain" description="OmpA-like" evidence="10">
    <location>
        <begin position="357"/>
        <end position="475"/>
    </location>
</feature>
<dbReference type="PANTHER" id="PTHR30329">
    <property type="entry name" value="STATOR ELEMENT OF FLAGELLAR MOTOR COMPLEX"/>
    <property type="match status" value="1"/>
</dbReference>
<dbReference type="CDD" id="cd07185">
    <property type="entry name" value="OmpA_C-like"/>
    <property type="match status" value="1"/>
</dbReference>
<accession>A0A378ZQF7</accession>
<dbReference type="OrthoDB" id="7170686at2"/>
<dbReference type="InterPro" id="IPR050330">
    <property type="entry name" value="Bact_OuterMem_StrucFunc"/>
</dbReference>
<evidence type="ECO:0000256" key="5">
    <source>
        <dbReference type="ARBA" id="ARBA00022989"/>
    </source>
</evidence>
<keyword evidence="5 9" id="KW-1133">Transmembrane helix</keyword>
<dbReference type="Pfam" id="PF13677">
    <property type="entry name" value="MotB_plug"/>
    <property type="match status" value="1"/>
</dbReference>
<feature type="region of interest" description="Disordered" evidence="8">
    <location>
        <begin position="98"/>
        <end position="125"/>
    </location>
</feature>
<dbReference type="RefSeq" id="WP_019963538.1">
    <property type="nucleotide sequence ID" value="NZ_UGSK01000001.1"/>
</dbReference>
<dbReference type="SUPFAM" id="SSF103088">
    <property type="entry name" value="OmpA-like"/>
    <property type="match status" value="1"/>
</dbReference>
<name>A0A378ZQF7_9HYPH</name>
<feature type="region of interest" description="Disordered" evidence="8">
    <location>
        <begin position="233"/>
        <end position="262"/>
    </location>
</feature>
<gene>
    <name evidence="11" type="primary">motB_1</name>
    <name evidence="11" type="ORF">NCTC13350_00405</name>
</gene>
<dbReference type="GO" id="GO:0005886">
    <property type="term" value="C:plasma membrane"/>
    <property type="evidence" value="ECO:0007669"/>
    <property type="project" value="UniProtKB-SubCell"/>
</dbReference>
<evidence type="ECO:0000256" key="9">
    <source>
        <dbReference type="SAM" id="Phobius"/>
    </source>
</evidence>
<dbReference type="PANTHER" id="PTHR30329:SF21">
    <property type="entry name" value="LIPOPROTEIN YIAD-RELATED"/>
    <property type="match status" value="1"/>
</dbReference>
<feature type="transmembrane region" description="Helical" evidence="9">
    <location>
        <begin position="28"/>
        <end position="50"/>
    </location>
</feature>
<protein>
    <submittedName>
        <fullName evidence="11">Chemotaxis protein MotB</fullName>
    </submittedName>
</protein>
<evidence type="ECO:0000259" key="10">
    <source>
        <dbReference type="PROSITE" id="PS51123"/>
    </source>
</evidence>
<reference evidence="11 12" key="1">
    <citation type="submission" date="2018-06" db="EMBL/GenBank/DDBJ databases">
        <authorList>
            <consortium name="Pathogen Informatics"/>
            <person name="Doyle S."/>
        </authorList>
    </citation>
    <scope>NUCLEOTIDE SEQUENCE [LARGE SCALE GENOMIC DNA]</scope>
    <source>
        <strain evidence="11 12">NCTC13350</strain>
    </source>
</reference>